<accession>A0A1H8H3D0</accession>
<evidence type="ECO:0000313" key="1">
    <source>
        <dbReference type="EMBL" id="SEN50881.1"/>
    </source>
</evidence>
<dbReference type="AlphaFoldDB" id="A0A1H8H3D0"/>
<organism evidence="1 2">
    <name type="scientific">Lihuaxuella thermophila</name>
    <dbReference type="NCBI Taxonomy" id="1173111"/>
    <lineage>
        <taxon>Bacteria</taxon>
        <taxon>Bacillati</taxon>
        <taxon>Bacillota</taxon>
        <taxon>Bacilli</taxon>
        <taxon>Bacillales</taxon>
        <taxon>Thermoactinomycetaceae</taxon>
        <taxon>Lihuaxuella</taxon>
    </lineage>
</organism>
<protein>
    <submittedName>
        <fullName evidence="1">Permuted papain-like amidase enzyme, YaeF/YiiX, C92 family</fullName>
    </submittedName>
</protein>
<gene>
    <name evidence="1" type="ORF">SAMN05444955_11328</name>
</gene>
<name>A0A1H8H3D0_9BACL</name>
<dbReference type="InterPro" id="IPR024453">
    <property type="entry name" value="Peptidase_C92"/>
</dbReference>
<dbReference type="Pfam" id="PF05708">
    <property type="entry name" value="Peptidase_C92"/>
    <property type="match status" value="1"/>
</dbReference>
<dbReference type="RefSeq" id="WP_089970580.1">
    <property type="nucleotide sequence ID" value="NZ_FOCQ01000013.1"/>
</dbReference>
<dbReference type="SUPFAM" id="SSF54001">
    <property type="entry name" value="Cysteine proteinases"/>
    <property type="match status" value="1"/>
</dbReference>
<dbReference type="InterPro" id="IPR038765">
    <property type="entry name" value="Papain-like_cys_pep_sf"/>
</dbReference>
<dbReference type="Gene3D" id="3.90.1720.10">
    <property type="entry name" value="endopeptidase domain like (from Nostoc punctiforme)"/>
    <property type="match status" value="1"/>
</dbReference>
<dbReference type="Proteomes" id="UP000199695">
    <property type="component" value="Unassembled WGS sequence"/>
</dbReference>
<evidence type="ECO:0000313" key="2">
    <source>
        <dbReference type="Proteomes" id="UP000199695"/>
    </source>
</evidence>
<dbReference type="EMBL" id="FOCQ01000013">
    <property type="protein sequence ID" value="SEN50881.1"/>
    <property type="molecule type" value="Genomic_DNA"/>
</dbReference>
<sequence length="163" mass="18059">MTLQPADILLVNSSGILGTVIDVITDSPWCHAAIIADPERRLGIEAQIFRQVDYRPIDDFLGDALVLRYPKLTRDQQNKILQYVKAQIGTEYDYAAILKELLRYGFGIPPQSGENHGRFICSTLITNAYLSVGIQLTDQPLASPDDLFLSDKVVVAGRLGIDL</sequence>
<dbReference type="OrthoDB" id="1798263at2"/>
<reference evidence="1 2" key="1">
    <citation type="submission" date="2016-10" db="EMBL/GenBank/DDBJ databases">
        <authorList>
            <person name="de Groot N.N."/>
        </authorList>
    </citation>
    <scope>NUCLEOTIDE SEQUENCE [LARGE SCALE GENOMIC DNA]</scope>
    <source>
        <strain evidence="1 2">DSM 46701</strain>
    </source>
</reference>
<keyword evidence="2" id="KW-1185">Reference proteome</keyword>
<proteinExistence type="predicted"/>